<comment type="caution">
    <text evidence="3">The sequence shown here is derived from an EMBL/GenBank/DDBJ whole genome shotgun (WGS) entry which is preliminary data.</text>
</comment>
<dbReference type="SUPFAM" id="SSF51735">
    <property type="entry name" value="NAD(P)-binding Rossmann-fold domains"/>
    <property type="match status" value="1"/>
</dbReference>
<dbReference type="InterPro" id="IPR002347">
    <property type="entry name" value="SDR_fam"/>
</dbReference>
<name>A0A2M9G400_9PROT</name>
<sequence length="262" mass="27798">MAEEVIKAGGTPHYPEGVAVVVGGSGGIGRGCCERLAAHGTDVALTYRNNKARADDAVAAIEAAGRKGHAAALDLSDREAVVRYFDDVAGRFGAIHTVVFAVGADITMAYVGDIDPDEWERTIEGDLNGFYRVFRASLPHLRKQGGSYVALTSAGIPRHPPRDILSTVPKAGIEALVRGIAREEGRYGIRANAIQLGVIDAGLFDRIREQVSDKFVEAMKNNTALRRFASAHEVGDAAVYLSSSVGSFITGHSLLFDGGYAV</sequence>
<dbReference type="GO" id="GO:0016491">
    <property type="term" value="F:oxidoreductase activity"/>
    <property type="evidence" value="ECO:0007669"/>
    <property type="project" value="UniProtKB-KW"/>
</dbReference>
<dbReference type="Proteomes" id="UP000229498">
    <property type="component" value="Unassembled WGS sequence"/>
</dbReference>
<dbReference type="PANTHER" id="PTHR43669">
    <property type="entry name" value="5-KETO-D-GLUCONATE 5-REDUCTASE"/>
    <property type="match status" value="1"/>
</dbReference>
<comment type="similarity">
    <text evidence="1">Belongs to the short-chain dehydrogenases/reductases (SDR) family.</text>
</comment>
<dbReference type="Pfam" id="PF13561">
    <property type="entry name" value="adh_short_C2"/>
    <property type="match status" value="1"/>
</dbReference>
<protein>
    <submittedName>
        <fullName evidence="3">Short-chain dehydrogenase</fullName>
    </submittedName>
</protein>
<dbReference type="InterPro" id="IPR036291">
    <property type="entry name" value="NAD(P)-bd_dom_sf"/>
</dbReference>
<dbReference type="PANTHER" id="PTHR43669:SF3">
    <property type="entry name" value="ALCOHOL DEHYDROGENASE, PUTATIVE (AFU_ORTHOLOGUE AFUA_3G03445)-RELATED"/>
    <property type="match status" value="1"/>
</dbReference>
<dbReference type="EMBL" id="PHIG01000026">
    <property type="protein sequence ID" value="PJK30442.1"/>
    <property type="molecule type" value="Genomic_DNA"/>
</dbReference>
<evidence type="ECO:0000313" key="3">
    <source>
        <dbReference type="EMBL" id="PJK30442.1"/>
    </source>
</evidence>
<accession>A0A2M9G400</accession>
<keyword evidence="2" id="KW-0560">Oxidoreductase</keyword>
<dbReference type="OrthoDB" id="9810734at2"/>
<evidence type="ECO:0000256" key="1">
    <source>
        <dbReference type="ARBA" id="ARBA00006484"/>
    </source>
</evidence>
<reference evidence="3 4" key="1">
    <citation type="submission" date="2017-11" db="EMBL/GenBank/DDBJ databases">
        <title>Draft genome sequence of Rhizobiales bacterium SY3-13.</title>
        <authorList>
            <person name="Sun C."/>
        </authorList>
    </citation>
    <scope>NUCLEOTIDE SEQUENCE [LARGE SCALE GENOMIC DNA]</scope>
    <source>
        <strain evidence="3 4">SY3-13</strain>
    </source>
</reference>
<organism evidence="3 4">
    <name type="scientific">Minwuia thermotolerans</name>
    <dbReference type="NCBI Taxonomy" id="2056226"/>
    <lineage>
        <taxon>Bacteria</taxon>
        <taxon>Pseudomonadati</taxon>
        <taxon>Pseudomonadota</taxon>
        <taxon>Alphaproteobacteria</taxon>
        <taxon>Minwuiales</taxon>
        <taxon>Minwuiaceae</taxon>
        <taxon>Minwuia</taxon>
    </lineage>
</organism>
<evidence type="ECO:0000256" key="2">
    <source>
        <dbReference type="ARBA" id="ARBA00023002"/>
    </source>
</evidence>
<dbReference type="RefSeq" id="WP_109794935.1">
    <property type="nucleotide sequence ID" value="NZ_PHIG01000026.1"/>
</dbReference>
<dbReference type="PRINTS" id="PR00081">
    <property type="entry name" value="GDHRDH"/>
</dbReference>
<dbReference type="AlphaFoldDB" id="A0A2M9G400"/>
<evidence type="ECO:0000313" key="4">
    <source>
        <dbReference type="Proteomes" id="UP000229498"/>
    </source>
</evidence>
<gene>
    <name evidence="3" type="ORF">CVT23_06770</name>
</gene>
<proteinExistence type="inferred from homology"/>
<keyword evidence="4" id="KW-1185">Reference proteome</keyword>
<dbReference type="Gene3D" id="3.40.50.720">
    <property type="entry name" value="NAD(P)-binding Rossmann-like Domain"/>
    <property type="match status" value="1"/>
</dbReference>